<proteinExistence type="predicted"/>
<dbReference type="KEGG" id="sbae:DSM104329_05596"/>
<dbReference type="Proteomes" id="UP001162834">
    <property type="component" value="Chromosome"/>
</dbReference>
<feature type="coiled-coil region" evidence="1">
    <location>
        <begin position="121"/>
        <end position="170"/>
    </location>
</feature>
<evidence type="ECO:0000256" key="1">
    <source>
        <dbReference type="SAM" id="Coils"/>
    </source>
</evidence>
<accession>A0A9E7C6W3</accession>
<reference evidence="3" key="1">
    <citation type="journal article" date="2022" name="Int. J. Syst. Evol. Microbiol.">
        <title>Pseudomonas aegrilactucae sp. nov. and Pseudomonas morbosilactucae sp. nov., pathogens causing bacterial rot of lettuce in Japan.</title>
        <authorList>
            <person name="Sawada H."/>
            <person name="Fujikawa T."/>
            <person name="Satou M."/>
        </authorList>
    </citation>
    <scope>NUCLEOTIDE SEQUENCE</scope>
    <source>
        <strain evidence="3">0166_1</strain>
    </source>
</reference>
<keyword evidence="4" id="KW-1185">Reference proteome</keyword>
<evidence type="ECO:0000313" key="3">
    <source>
        <dbReference type="EMBL" id="UGS39164.1"/>
    </source>
</evidence>
<sequence>MADDATQTVQSNAAATQRKAAATKRSTTAKKAAATRQNKRTTTQARRTTTQAKRTTRGAARTAQSRAAATERAAEREARTTIDRVGDVAEKAVLTSVGAALSARDNVVGTVDELRATYGTREKTERQLRKAQRSLETDLRRFERRGATARNQLEREVKRARTRVERQIREQRKSLRGAVSTTPPAPDALVRNAKAQADLVSARVGNAVETAQLAGATAVAKVSERVASLA</sequence>
<keyword evidence="1" id="KW-0175">Coiled coil</keyword>
<organism evidence="3 4">
    <name type="scientific">Capillimicrobium parvum</name>
    <dbReference type="NCBI Taxonomy" id="2884022"/>
    <lineage>
        <taxon>Bacteria</taxon>
        <taxon>Bacillati</taxon>
        <taxon>Actinomycetota</taxon>
        <taxon>Thermoleophilia</taxon>
        <taxon>Solirubrobacterales</taxon>
        <taxon>Capillimicrobiaceae</taxon>
        <taxon>Capillimicrobium</taxon>
    </lineage>
</organism>
<evidence type="ECO:0000313" key="4">
    <source>
        <dbReference type="Proteomes" id="UP001162834"/>
    </source>
</evidence>
<evidence type="ECO:0000256" key="2">
    <source>
        <dbReference type="SAM" id="MobiDB-lite"/>
    </source>
</evidence>
<protein>
    <submittedName>
        <fullName evidence="3">Uncharacterized protein</fullName>
    </submittedName>
</protein>
<gene>
    <name evidence="3" type="ORF">DSM104329_05596</name>
</gene>
<dbReference type="AlphaFoldDB" id="A0A9E7C6W3"/>
<dbReference type="RefSeq" id="WP_259313169.1">
    <property type="nucleotide sequence ID" value="NZ_CP087164.1"/>
</dbReference>
<name>A0A9E7C6W3_9ACTN</name>
<feature type="compositionally biased region" description="Low complexity" evidence="2">
    <location>
        <begin position="10"/>
        <end position="71"/>
    </location>
</feature>
<feature type="region of interest" description="Disordered" evidence="2">
    <location>
        <begin position="1"/>
        <end position="77"/>
    </location>
</feature>
<dbReference type="EMBL" id="CP087164">
    <property type="protein sequence ID" value="UGS39164.1"/>
    <property type="molecule type" value="Genomic_DNA"/>
</dbReference>